<evidence type="ECO:0000313" key="2">
    <source>
        <dbReference type="EMBL" id="MFC0410353.1"/>
    </source>
</evidence>
<dbReference type="Pfam" id="PF13508">
    <property type="entry name" value="Acetyltransf_7"/>
    <property type="match status" value="1"/>
</dbReference>
<dbReference type="GO" id="GO:0016746">
    <property type="term" value="F:acyltransferase activity"/>
    <property type="evidence" value="ECO:0007669"/>
    <property type="project" value="UniProtKB-KW"/>
</dbReference>
<dbReference type="InterPro" id="IPR052729">
    <property type="entry name" value="Acyl/Acetyltrans_Enzymes"/>
</dbReference>
<dbReference type="PROSITE" id="PS51186">
    <property type="entry name" value="GNAT"/>
    <property type="match status" value="1"/>
</dbReference>
<dbReference type="PANTHER" id="PTHR47237">
    <property type="entry name" value="SLL0310 PROTEIN"/>
    <property type="match status" value="1"/>
</dbReference>
<evidence type="ECO:0000259" key="1">
    <source>
        <dbReference type="PROSITE" id="PS51186"/>
    </source>
</evidence>
<evidence type="ECO:0000313" key="3">
    <source>
        <dbReference type="Proteomes" id="UP001589865"/>
    </source>
</evidence>
<dbReference type="EMBL" id="JBHLUN010000014">
    <property type="protein sequence ID" value="MFC0410353.1"/>
    <property type="molecule type" value="Genomic_DNA"/>
</dbReference>
<sequence length="290" mass="30098">MVPGAIGLTPFEPSHLDGAHRLSREAGWPHRREDWATVLSLGQGTVALREGRVAGTVMVTPLGRGATVSLVIVDAALRGHGLGRRLMEAAIAACGAREARLIATPEGLPLYRKLGFRDTHEVRQHQGIVSPASGARAEAGVEWAGEGDLAAIGATDAAALELDRAALLQVLARDGRIAVLRRGGRVLGYGALRPFGRGEVVGPVVAANEGVARAILGFLIDARAGAFVRVDTPAYPTLGPWLAERGLVEVDGGVAMRRPGSDPVSSYPDPSTPAGTPAFQVFALASQALG</sequence>
<dbReference type="RefSeq" id="WP_377046102.1">
    <property type="nucleotide sequence ID" value="NZ_JBHLUN010000014.1"/>
</dbReference>
<gene>
    <name evidence="2" type="ORF">ACFFGY_19025</name>
</gene>
<keyword evidence="2" id="KW-0808">Transferase</keyword>
<organism evidence="2 3">
    <name type="scientific">Roseomonas elaeocarpi</name>
    <dbReference type="NCBI Taxonomy" id="907779"/>
    <lineage>
        <taxon>Bacteria</taxon>
        <taxon>Pseudomonadati</taxon>
        <taxon>Pseudomonadota</taxon>
        <taxon>Alphaproteobacteria</taxon>
        <taxon>Acetobacterales</taxon>
        <taxon>Roseomonadaceae</taxon>
        <taxon>Roseomonas</taxon>
    </lineage>
</organism>
<accession>A0ABV6K0N2</accession>
<name>A0ABV6K0N2_9PROT</name>
<dbReference type="Pfam" id="PF18014">
    <property type="entry name" value="Acetyltransf_18"/>
    <property type="match status" value="1"/>
</dbReference>
<dbReference type="InterPro" id="IPR000182">
    <property type="entry name" value="GNAT_dom"/>
</dbReference>
<proteinExistence type="predicted"/>
<dbReference type="Gene3D" id="3.40.630.30">
    <property type="match status" value="1"/>
</dbReference>
<dbReference type="CDD" id="cd04301">
    <property type="entry name" value="NAT_SF"/>
    <property type="match status" value="1"/>
</dbReference>
<dbReference type="Gene3D" id="3.40.630.90">
    <property type="match status" value="1"/>
</dbReference>
<protein>
    <submittedName>
        <fullName evidence="2">GNAT family N-acetyltransferase</fullName>
        <ecNumber evidence="2">2.3.1.-</ecNumber>
    </submittedName>
</protein>
<dbReference type="SUPFAM" id="SSF55729">
    <property type="entry name" value="Acyl-CoA N-acyltransferases (Nat)"/>
    <property type="match status" value="1"/>
</dbReference>
<comment type="caution">
    <text evidence="2">The sequence shown here is derived from an EMBL/GenBank/DDBJ whole genome shotgun (WGS) entry which is preliminary data.</text>
</comment>
<dbReference type="InterPro" id="IPR041496">
    <property type="entry name" value="YitH/HolE_GNAT"/>
</dbReference>
<keyword evidence="3" id="KW-1185">Reference proteome</keyword>
<reference evidence="2 3" key="1">
    <citation type="submission" date="2024-09" db="EMBL/GenBank/DDBJ databases">
        <authorList>
            <person name="Sun Q."/>
            <person name="Mori K."/>
        </authorList>
    </citation>
    <scope>NUCLEOTIDE SEQUENCE [LARGE SCALE GENOMIC DNA]</scope>
    <source>
        <strain evidence="2 3">TBRC 5777</strain>
    </source>
</reference>
<dbReference type="InterPro" id="IPR016181">
    <property type="entry name" value="Acyl_CoA_acyltransferase"/>
</dbReference>
<dbReference type="Proteomes" id="UP001589865">
    <property type="component" value="Unassembled WGS sequence"/>
</dbReference>
<dbReference type="PANTHER" id="PTHR47237:SF2">
    <property type="entry name" value="BLL4206 PROTEIN"/>
    <property type="match status" value="1"/>
</dbReference>
<dbReference type="EC" id="2.3.1.-" evidence="2"/>
<feature type="domain" description="N-acetyltransferase" evidence="1">
    <location>
        <begin position="6"/>
        <end position="136"/>
    </location>
</feature>
<keyword evidence="2" id="KW-0012">Acyltransferase</keyword>